<protein>
    <submittedName>
        <fullName evidence="2">Arylesterase</fullName>
    </submittedName>
</protein>
<name>A0ABV2ACB7_9GAMM</name>
<proteinExistence type="predicted"/>
<dbReference type="InterPro" id="IPR051532">
    <property type="entry name" value="Ester_Hydrolysis_Enzymes"/>
</dbReference>
<dbReference type="PANTHER" id="PTHR30383">
    <property type="entry name" value="THIOESTERASE 1/PROTEASE 1/LYSOPHOSPHOLIPASE L1"/>
    <property type="match status" value="1"/>
</dbReference>
<dbReference type="RefSeq" id="WP_352889130.1">
    <property type="nucleotide sequence ID" value="NZ_JBEPIJ010000008.1"/>
</dbReference>
<dbReference type="CDD" id="cd01822">
    <property type="entry name" value="Lysophospholipase_L1_like"/>
    <property type="match status" value="1"/>
</dbReference>
<dbReference type="PROSITE" id="PS51257">
    <property type="entry name" value="PROKAR_LIPOPROTEIN"/>
    <property type="match status" value="1"/>
</dbReference>
<gene>
    <name evidence="2" type="ORF">ABSH63_08975</name>
</gene>
<sequence>MREHPGRNVRRSLPTALLLLQAMLWLSACGERVPALPPLPSDAVVLAFGDSLTFGTGANAEQAYPAQLRQLIGREVINAGVPGETSAEGRERLPAVLDETRPDLVILCLGGNDMLRKGDRDAMKANLDAMIREIRGRGIAVVLLGVPEPALFGLQAERRYAELAREHGIPIERDVIAETLSERALRADQIHPNARGYRQMAEAIAELLRKAGAV</sequence>
<dbReference type="InterPro" id="IPR013830">
    <property type="entry name" value="SGNH_hydro"/>
</dbReference>
<keyword evidence="3" id="KW-1185">Reference proteome</keyword>
<reference evidence="2 3" key="1">
    <citation type="submission" date="2024-06" db="EMBL/GenBank/DDBJ databases">
        <authorList>
            <person name="Li Z."/>
            <person name="Jiang Y."/>
        </authorList>
    </citation>
    <scope>NUCLEOTIDE SEQUENCE [LARGE SCALE GENOMIC DNA]</scope>
    <source>
        <strain evidence="2 3">HSW-8</strain>
    </source>
</reference>
<evidence type="ECO:0000259" key="1">
    <source>
        <dbReference type="Pfam" id="PF13472"/>
    </source>
</evidence>
<dbReference type="Pfam" id="PF13472">
    <property type="entry name" value="Lipase_GDSL_2"/>
    <property type="match status" value="1"/>
</dbReference>
<dbReference type="EMBL" id="JBEPIJ010000008">
    <property type="protein sequence ID" value="MES0874134.1"/>
    <property type="molecule type" value="Genomic_DNA"/>
</dbReference>
<dbReference type="SUPFAM" id="SSF52266">
    <property type="entry name" value="SGNH hydrolase"/>
    <property type="match status" value="1"/>
</dbReference>
<feature type="domain" description="SGNH hydrolase-type esterase" evidence="1">
    <location>
        <begin position="47"/>
        <end position="198"/>
    </location>
</feature>
<dbReference type="PANTHER" id="PTHR30383:SF24">
    <property type="entry name" value="THIOESTERASE 1_PROTEASE 1_LYSOPHOSPHOLIPASE L1"/>
    <property type="match status" value="1"/>
</dbReference>
<evidence type="ECO:0000313" key="2">
    <source>
        <dbReference type="EMBL" id="MES0874134.1"/>
    </source>
</evidence>
<evidence type="ECO:0000313" key="3">
    <source>
        <dbReference type="Proteomes" id="UP001465331"/>
    </source>
</evidence>
<dbReference type="Gene3D" id="3.40.50.1110">
    <property type="entry name" value="SGNH hydrolase"/>
    <property type="match status" value="1"/>
</dbReference>
<dbReference type="Proteomes" id="UP001465331">
    <property type="component" value="Unassembled WGS sequence"/>
</dbReference>
<comment type="caution">
    <text evidence="2">The sequence shown here is derived from an EMBL/GenBank/DDBJ whole genome shotgun (WGS) entry which is preliminary data.</text>
</comment>
<dbReference type="InterPro" id="IPR036514">
    <property type="entry name" value="SGNH_hydro_sf"/>
</dbReference>
<organism evidence="2 3">
    <name type="scientific">Sinimarinibacterium thermocellulolyticum</name>
    <dbReference type="NCBI Taxonomy" id="3170016"/>
    <lineage>
        <taxon>Bacteria</taxon>
        <taxon>Pseudomonadati</taxon>
        <taxon>Pseudomonadota</taxon>
        <taxon>Gammaproteobacteria</taxon>
        <taxon>Nevskiales</taxon>
        <taxon>Nevskiaceae</taxon>
        <taxon>Sinimarinibacterium</taxon>
    </lineage>
</organism>
<accession>A0ABV2ACB7</accession>